<reference evidence="1 2" key="1">
    <citation type="submission" date="2022-11" db="EMBL/GenBank/DDBJ databases">
        <title>Host association and intracellularity evolved multiple times independently in the Rickettsiales.</title>
        <authorList>
            <person name="Castelli M."/>
            <person name="Nardi T."/>
            <person name="Gammuto L."/>
            <person name="Bellinzona G."/>
            <person name="Sabaneyeva E."/>
            <person name="Potekhin A."/>
            <person name="Serra V."/>
            <person name="Petroni G."/>
            <person name="Sassera D."/>
        </authorList>
    </citation>
    <scope>NUCLEOTIDE SEQUENCE [LARGE SCALE GENOMIC DNA]</scope>
    <source>
        <strain evidence="1 2">NDG2</strain>
    </source>
</reference>
<accession>A0ABZ0UKE9</accession>
<gene>
    <name evidence="1" type="ORF">Bandiella_00058</name>
</gene>
<keyword evidence="2" id="KW-1185">Reference proteome</keyword>
<protein>
    <submittedName>
        <fullName evidence="1">Phage terminase</fullName>
    </submittedName>
</protein>
<sequence>MVASHSMPLAKKFSQDTRAIMTTSWYKEIFGIQLSTRQNTKEKFCSIQHGCRIACSVGSNITGEGGDYLIVDDPLTPLQALSEKKGSVAIR</sequence>
<dbReference type="Proteomes" id="UP001327219">
    <property type="component" value="Chromosome"/>
</dbReference>
<proteinExistence type="predicted"/>
<dbReference type="EMBL" id="CP110820">
    <property type="protein sequence ID" value="WPX95957.1"/>
    <property type="molecule type" value="Genomic_DNA"/>
</dbReference>
<organism evidence="1 2">
    <name type="scientific">Candidatus Bandiella euplotis</name>
    <dbReference type="NCBI Taxonomy" id="1664265"/>
    <lineage>
        <taxon>Bacteria</taxon>
        <taxon>Pseudomonadati</taxon>
        <taxon>Pseudomonadota</taxon>
        <taxon>Alphaproteobacteria</taxon>
        <taxon>Rickettsiales</taxon>
        <taxon>Candidatus Midichloriaceae</taxon>
        <taxon>Candidatus Bandiella</taxon>
    </lineage>
</organism>
<name>A0ABZ0UKE9_9RICK</name>
<evidence type="ECO:0000313" key="2">
    <source>
        <dbReference type="Proteomes" id="UP001327219"/>
    </source>
</evidence>
<evidence type="ECO:0000313" key="1">
    <source>
        <dbReference type="EMBL" id="WPX95957.1"/>
    </source>
</evidence>